<feature type="compositionally biased region" description="Basic and acidic residues" evidence="1">
    <location>
        <begin position="54"/>
        <end position="102"/>
    </location>
</feature>
<dbReference type="Gene3D" id="2.170.130.30">
    <property type="match status" value="1"/>
</dbReference>
<gene>
    <name evidence="4" type="ORF">HF838_03780</name>
</gene>
<reference evidence="4 5" key="1">
    <citation type="submission" date="2020-04" db="EMBL/GenBank/DDBJ databases">
        <authorList>
            <person name="Hitch T.C.A."/>
            <person name="Wylensek D."/>
            <person name="Clavel T."/>
        </authorList>
    </citation>
    <scope>NUCLEOTIDE SEQUENCE [LARGE SCALE GENOMIC DNA]</scope>
    <source>
        <strain evidence="4 5">WB01_D5_05</strain>
    </source>
</reference>
<evidence type="ECO:0000256" key="1">
    <source>
        <dbReference type="SAM" id="MobiDB-lite"/>
    </source>
</evidence>
<dbReference type="EMBL" id="JABAGO010000003">
    <property type="protein sequence ID" value="NME97373.1"/>
    <property type="molecule type" value="Genomic_DNA"/>
</dbReference>
<sequence length="442" mass="48918">MNKKFLGRICCLIILVFLMSGCTSTKEEKVITNVAPEQTVQQPVETAPQVPAEKPAKKEAPASDINIKEKKKEASSPVPAKKEPEPKKAEKEKPAPSAKEARTANASTKPAPKQETGIYKGYKGPVQGEIKYKEGTPAAQNSSMHKASGDIGSPYHVQLFVTKDYGHKKMFGKRVGLVKDEVGMEVLFRNLDIQTAYGGGFVNAINNLESHYTFFTGSERKKLDWFYWVNGILAPIGIAEYRPHPGDVIWWDYHDWSTTMFIPGVIGSYPQPFKNGFGGKNPGTAIMYADGYEQSAQQLKKSLQTKGVKKIDVVPYEPGALQNPRKYYILIGAWEQLQKNSSTLEKMNTKNKLIGVYVKFADGKLHTLDFNGKVITSYQQAGAIYTNAGGMGSIYPFWLITGTDQQGVQRALDTLLHRPDSITQHFGAVITESGIENVPYVN</sequence>
<protein>
    <submittedName>
        <fullName evidence="4">DUF4430 domain-containing protein</fullName>
    </submittedName>
</protein>
<name>A0A848CNE5_ANEAE</name>
<dbReference type="Proteomes" id="UP000561326">
    <property type="component" value="Unassembled WGS sequence"/>
</dbReference>
<dbReference type="AlphaFoldDB" id="A0A848CNE5"/>
<organism evidence="4 5">
    <name type="scientific">Aneurinibacillus aneurinilyticus</name>
    <name type="common">Bacillus aneurinolyticus</name>
    <dbReference type="NCBI Taxonomy" id="1391"/>
    <lineage>
        <taxon>Bacteria</taxon>
        <taxon>Bacillati</taxon>
        <taxon>Bacillota</taxon>
        <taxon>Bacilli</taxon>
        <taxon>Bacillales</taxon>
        <taxon>Paenibacillaceae</taxon>
        <taxon>Aneurinibacillus group</taxon>
        <taxon>Aneurinibacillus</taxon>
    </lineage>
</organism>
<feature type="region of interest" description="Disordered" evidence="1">
    <location>
        <begin position="41"/>
        <end position="121"/>
    </location>
</feature>
<keyword evidence="2" id="KW-0732">Signal</keyword>
<evidence type="ECO:0000256" key="2">
    <source>
        <dbReference type="SAM" id="SignalP"/>
    </source>
</evidence>
<evidence type="ECO:0000313" key="5">
    <source>
        <dbReference type="Proteomes" id="UP000561326"/>
    </source>
</evidence>
<comment type="caution">
    <text evidence="4">The sequence shown here is derived from an EMBL/GenBank/DDBJ whole genome shotgun (WGS) entry which is preliminary data.</text>
</comment>
<accession>A0A848CNE5</accession>
<dbReference type="PROSITE" id="PS51257">
    <property type="entry name" value="PROKAR_LIPOPROTEIN"/>
    <property type="match status" value="1"/>
</dbReference>
<dbReference type="InterPro" id="IPR027954">
    <property type="entry name" value="Transcobalamin-like_C"/>
</dbReference>
<dbReference type="Pfam" id="PF14478">
    <property type="entry name" value="DUF4430"/>
    <property type="match status" value="1"/>
</dbReference>
<evidence type="ECO:0000259" key="3">
    <source>
        <dbReference type="Pfam" id="PF14478"/>
    </source>
</evidence>
<dbReference type="RefSeq" id="WP_168974539.1">
    <property type="nucleotide sequence ID" value="NZ_JABAGO010000003.1"/>
</dbReference>
<feature type="chain" id="PRO_5039389486" evidence="2">
    <location>
        <begin position="26"/>
        <end position="442"/>
    </location>
</feature>
<feature type="domain" description="Transcobalamin-like C-terminal" evidence="3">
    <location>
        <begin position="184"/>
        <end position="254"/>
    </location>
</feature>
<evidence type="ECO:0000313" key="4">
    <source>
        <dbReference type="EMBL" id="NME97373.1"/>
    </source>
</evidence>
<proteinExistence type="predicted"/>
<feature type="signal peptide" evidence="2">
    <location>
        <begin position="1"/>
        <end position="25"/>
    </location>
</feature>